<evidence type="ECO:0000256" key="1">
    <source>
        <dbReference type="ARBA" id="ARBA00022670"/>
    </source>
</evidence>
<dbReference type="RefSeq" id="WP_155585349.1">
    <property type="nucleotide sequence ID" value="NZ_JBHSTH010000022.1"/>
</dbReference>
<dbReference type="PRINTS" id="PR00862">
    <property type="entry name" value="PROLIGOPTASE"/>
</dbReference>
<dbReference type="InterPro" id="IPR001375">
    <property type="entry name" value="Peptidase_S9_cat"/>
</dbReference>
<evidence type="ECO:0000313" key="7">
    <source>
        <dbReference type="Proteomes" id="UP000438196"/>
    </source>
</evidence>
<dbReference type="Proteomes" id="UP000438196">
    <property type="component" value="Unassembled WGS sequence"/>
</dbReference>
<proteinExistence type="predicted"/>
<evidence type="ECO:0000256" key="3">
    <source>
        <dbReference type="ARBA" id="ARBA00022825"/>
    </source>
</evidence>
<dbReference type="GO" id="GO:0005829">
    <property type="term" value="C:cytosol"/>
    <property type="evidence" value="ECO:0007669"/>
    <property type="project" value="TreeGrafter"/>
</dbReference>
<accession>A0A6I3WBU8</accession>
<evidence type="ECO:0000259" key="5">
    <source>
        <dbReference type="Pfam" id="PF02897"/>
    </source>
</evidence>
<keyword evidence="2" id="KW-0378">Hydrolase</keyword>
<evidence type="ECO:0000256" key="2">
    <source>
        <dbReference type="ARBA" id="ARBA00022801"/>
    </source>
</evidence>
<dbReference type="InterPro" id="IPR051167">
    <property type="entry name" value="Prolyl_oligopep/macrocyclase"/>
</dbReference>
<dbReference type="PANTHER" id="PTHR42881:SF13">
    <property type="entry name" value="PROLYL ENDOPEPTIDASE"/>
    <property type="match status" value="1"/>
</dbReference>
<keyword evidence="7" id="KW-1185">Reference proteome</keyword>
<dbReference type="SUPFAM" id="SSF53474">
    <property type="entry name" value="alpha/beta-Hydrolases"/>
    <property type="match status" value="1"/>
</dbReference>
<dbReference type="Gene3D" id="3.40.50.1820">
    <property type="entry name" value="alpha/beta hydrolase"/>
    <property type="match status" value="1"/>
</dbReference>
<reference evidence="6 7" key="1">
    <citation type="submission" date="2019-11" db="EMBL/GenBank/DDBJ databases">
        <title>Pseudomonas karstica sp. nov. and Pseudomonas spelaei sp. nov. from karst caves.</title>
        <authorList>
            <person name="Zeman M."/>
        </authorList>
    </citation>
    <scope>NUCLEOTIDE SEQUENCE [LARGE SCALE GENOMIC DNA]</scope>
    <source>
        <strain evidence="6 7">CCM 7893</strain>
    </source>
</reference>
<dbReference type="GO" id="GO:0004252">
    <property type="term" value="F:serine-type endopeptidase activity"/>
    <property type="evidence" value="ECO:0007669"/>
    <property type="project" value="InterPro"/>
</dbReference>
<dbReference type="InterPro" id="IPR002470">
    <property type="entry name" value="Peptidase_S9A"/>
</dbReference>
<dbReference type="InterPro" id="IPR029058">
    <property type="entry name" value="AB_hydrolase_fold"/>
</dbReference>
<sequence length="684" mass="76267">MPSHFETHLTASAEDPYLWLEDVEGTESLNWVRTRNADTEARLAQSDSFKQTASELLAVLDSDVKIPYVQKIGAYYYNFWTDAAHQRGLWRRTTLDEFRQPEPAWETVLDIDALNSAEEENWVWGGADCLPPDYRRGLITLSRGGADAHVVREFDLIDKQWVKNGFQLPESKGGTNWIDMNTLYVFTDFGEGSLTRSGYPRIVKQWARGTPLSAASLVYEGTPDDQYVYAAHDHTPGYERDFVSRALAFYSDELYLRSKDGTLTKIDAPDSANKSVHKEWLLLELRDDWDLGTVYASGSLLAIRLDDFLVGQRHFEILFTPTNSTSLVDSTWTRNHLILNVLNDVKNSLSVLTPSKNGFKHSGFDGVPGVGSVDVYAVDPDESDAVWLTTTDFLTPTSLSLAQIGQPPHVLKTMPTFFDSSTMLAEQHFATSADGTRVPYFLVRPRDLKPNGSTPTLLYGYGGFEVSLTPYYSGGLGRAWLSKGGVYVVANIRGGGEYGPLWHQAALKENRPLAYEDFAAVAQDLINRGITSPQHLGVQGGSNGGLLTGNMLTQYPQLFGAVVVQVPLLDMKRYNHLLAGASWMAEYGDPDQPHEWAYIQKFSPYHLFDSAKAYPPVLFLTSTRDDRVHPGHARKMAAKMIEAGKHVTYYENIEGGHGGAATNAQSANMDALVYQFLWEQLKKN</sequence>
<gene>
    <name evidence="6" type="ORF">GNF76_22860</name>
</gene>
<dbReference type="Pfam" id="PF00326">
    <property type="entry name" value="Peptidase_S9"/>
    <property type="match status" value="1"/>
</dbReference>
<dbReference type="SUPFAM" id="SSF50993">
    <property type="entry name" value="Peptidase/esterase 'gauge' domain"/>
    <property type="match status" value="1"/>
</dbReference>
<evidence type="ECO:0000313" key="6">
    <source>
        <dbReference type="EMBL" id="MUF07198.1"/>
    </source>
</evidence>
<dbReference type="OrthoDB" id="9801421at2"/>
<organism evidence="6 7">
    <name type="scientific">Pseudomonas spelaei</name>
    <dbReference type="NCBI Taxonomy" id="1055469"/>
    <lineage>
        <taxon>Bacteria</taxon>
        <taxon>Pseudomonadati</taxon>
        <taxon>Pseudomonadota</taxon>
        <taxon>Gammaproteobacteria</taxon>
        <taxon>Pseudomonadales</taxon>
        <taxon>Pseudomonadaceae</taxon>
        <taxon>Pseudomonas</taxon>
    </lineage>
</organism>
<keyword evidence="3" id="KW-0720">Serine protease</keyword>
<dbReference type="PANTHER" id="PTHR42881">
    <property type="entry name" value="PROLYL ENDOPEPTIDASE"/>
    <property type="match status" value="1"/>
</dbReference>
<dbReference type="GO" id="GO:0006508">
    <property type="term" value="P:proteolysis"/>
    <property type="evidence" value="ECO:0007669"/>
    <property type="project" value="UniProtKB-KW"/>
</dbReference>
<dbReference type="InterPro" id="IPR023302">
    <property type="entry name" value="Pept_S9A_N"/>
</dbReference>
<keyword evidence="1" id="KW-0645">Protease</keyword>
<feature type="domain" description="Peptidase S9 prolyl oligopeptidase catalytic" evidence="4">
    <location>
        <begin position="480"/>
        <end position="683"/>
    </location>
</feature>
<dbReference type="Pfam" id="PF02897">
    <property type="entry name" value="Peptidase_S9_N"/>
    <property type="match status" value="1"/>
</dbReference>
<dbReference type="GO" id="GO:0070012">
    <property type="term" value="F:oligopeptidase activity"/>
    <property type="evidence" value="ECO:0007669"/>
    <property type="project" value="TreeGrafter"/>
</dbReference>
<evidence type="ECO:0000259" key="4">
    <source>
        <dbReference type="Pfam" id="PF00326"/>
    </source>
</evidence>
<dbReference type="EMBL" id="WNNK01000022">
    <property type="protein sequence ID" value="MUF07198.1"/>
    <property type="molecule type" value="Genomic_DNA"/>
</dbReference>
<name>A0A6I3WBU8_9PSED</name>
<comment type="caution">
    <text evidence="6">The sequence shown here is derived from an EMBL/GenBank/DDBJ whole genome shotgun (WGS) entry which is preliminary data.</text>
</comment>
<dbReference type="Gene3D" id="2.130.10.120">
    <property type="entry name" value="Prolyl oligopeptidase, N-terminal domain"/>
    <property type="match status" value="1"/>
</dbReference>
<protein>
    <submittedName>
        <fullName evidence="6">Prolyl oligopeptidase family serine peptidase</fullName>
    </submittedName>
</protein>
<dbReference type="AlphaFoldDB" id="A0A6I3WBU8"/>
<feature type="domain" description="Peptidase S9A N-terminal" evidence="5">
    <location>
        <begin position="6"/>
        <end position="232"/>
    </location>
</feature>